<accession>A0ACC0NLF5</accession>
<sequence>MKPKSDSSEMEKILARVMTNKKLGAPTTTTTTMATPALLEAVFDYSQTANNDDLSSWEIINNPSSSDDIETFSFDSESNEEDEDTCVLDSTSSEQDLIDHHQRIESIDVKVVSIDEPSGYDDYNDYGNGNYDCDVMEDEEDYDHDDDYDDELVPRSFSDRFGKQRLMKLGKRACNPKMSNPKKLPCYFYNRPGGVHAARDGVAWKRKAGRKNEA</sequence>
<dbReference type="Proteomes" id="UP001062846">
    <property type="component" value="Chromosome 5"/>
</dbReference>
<organism evidence="1 2">
    <name type="scientific">Rhododendron molle</name>
    <name type="common">Chinese azalea</name>
    <name type="synonym">Azalea mollis</name>
    <dbReference type="NCBI Taxonomy" id="49168"/>
    <lineage>
        <taxon>Eukaryota</taxon>
        <taxon>Viridiplantae</taxon>
        <taxon>Streptophyta</taxon>
        <taxon>Embryophyta</taxon>
        <taxon>Tracheophyta</taxon>
        <taxon>Spermatophyta</taxon>
        <taxon>Magnoliopsida</taxon>
        <taxon>eudicotyledons</taxon>
        <taxon>Gunneridae</taxon>
        <taxon>Pentapetalae</taxon>
        <taxon>asterids</taxon>
        <taxon>Ericales</taxon>
        <taxon>Ericaceae</taxon>
        <taxon>Ericoideae</taxon>
        <taxon>Rhodoreae</taxon>
        <taxon>Rhododendron</taxon>
    </lineage>
</organism>
<evidence type="ECO:0000313" key="1">
    <source>
        <dbReference type="EMBL" id="KAI8554208.1"/>
    </source>
</evidence>
<evidence type="ECO:0000313" key="2">
    <source>
        <dbReference type="Proteomes" id="UP001062846"/>
    </source>
</evidence>
<reference evidence="1" key="1">
    <citation type="submission" date="2022-02" db="EMBL/GenBank/DDBJ databases">
        <title>Plant Genome Project.</title>
        <authorList>
            <person name="Zhang R.-G."/>
        </authorList>
    </citation>
    <scope>NUCLEOTIDE SEQUENCE</scope>
    <source>
        <strain evidence="1">AT1</strain>
    </source>
</reference>
<name>A0ACC0NLF5_RHOML</name>
<proteinExistence type="predicted"/>
<comment type="caution">
    <text evidence="1">The sequence shown here is derived from an EMBL/GenBank/DDBJ whole genome shotgun (WGS) entry which is preliminary data.</text>
</comment>
<keyword evidence="2" id="KW-1185">Reference proteome</keyword>
<protein>
    <submittedName>
        <fullName evidence="1">Uncharacterized protein</fullName>
    </submittedName>
</protein>
<gene>
    <name evidence="1" type="ORF">RHMOL_Rhmol05G0080900</name>
</gene>
<dbReference type="EMBL" id="CM046392">
    <property type="protein sequence ID" value="KAI8554208.1"/>
    <property type="molecule type" value="Genomic_DNA"/>
</dbReference>